<accession>A0ABT6R815</accession>
<keyword evidence="2" id="KW-1185">Reference proteome</keyword>
<name>A0ABT6R815_9BACT</name>
<dbReference type="InterPro" id="IPR035069">
    <property type="entry name" value="TTHA1013/TTHA0281-like"/>
</dbReference>
<dbReference type="SUPFAM" id="SSF143100">
    <property type="entry name" value="TTHA1013/TTHA0281-like"/>
    <property type="match status" value="1"/>
</dbReference>
<sequence>MKKIAVLVEWSGDNFSAGTGEINGVVFATGKTLDDVKQKFAEAFKFHIEASLADGDKLPNYIVKGKYELDFALQGSAMLHLADGLITRSALSRVTGINEKQLSHYLTGHRKPRAEQNEKIAAGIITINKQINALASIV</sequence>
<dbReference type="RefSeq" id="WP_282332829.1">
    <property type="nucleotide sequence ID" value="NZ_JASBRG010000001.1"/>
</dbReference>
<dbReference type="Proteomes" id="UP001226434">
    <property type="component" value="Unassembled WGS sequence"/>
</dbReference>
<gene>
    <name evidence="1" type="ORF">QJ048_02900</name>
</gene>
<evidence type="ECO:0000313" key="2">
    <source>
        <dbReference type="Proteomes" id="UP001226434"/>
    </source>
</evidence>
<comment type="caution">
    <text evidence="1">The sequence shown here is derived from an EMBL/GenBank/DDBJ whole genome shotgun (WGS) entry which is preliminary data.</text>
</comment>
<dbReference type="Gene3D" id="3.30.160.250">
    <property type="match status" value="1"/>
</dbReference>
<reference evidence="1 2" key="1">
    <citation type="submission" date="2023-05" db="EMBL/GenBank/DDBJ databases">
        <title>Genome sequence of Pinibacter sp. MAH-24.</title>
        <authorList>
            <person name="Huq M.A."/>
        </authorList>
    </citation>
    <scope>NUCLEOTIDE SEQUENCE [LARGE SCALE GENOMIC DNA]</scope>
    <source>
        <strain evidence="1 2">MAH-24</strain>
    </source>
</reference>
<protein>
    <submittedName>
        <fullName evidence="1">Type II toxin-antitoxin system HicB family antitoxin</fullName>
    </submittedName>
</protein>
<proteinExistence type="predicted"/>
<dbReference type="EMBL" id="JASBRG010000001">
    <property type="protein sequence ID" value="MDI3318702.1"/>
    <property type="molecule type" value="Genomic_DNA"/>
</dbReference>
<evidence type="ECO:0000313" key="1">
    <source>
        <dbReference type="EMBL" id="MDI3318702.1"/>
    </source>
</evidence>
<dbReference type="InterPro" id="IPR001387">
    <property type="entry name" value="Cro/C1-type_HTH"/>
</dbReference>
<dbReference type="CDD" id="cd00093">
    <property type="entry name" value="HTH_XRE"/>
    <property type="match status" value="1"/>
</dbReference>
<organism evidence="1 2">
    <name type="scientific">Pinibacter soli</name>
    <dbReference type="NCBI Taxonomy" id="3044211"/>
    <lineage>
        <taxon>Bacteria</taxon>
        <taxon>Pseudomonadati</taxon>
        <taxon>Bacteroidota</taxon>
        <taxon>Chitinophagia</taxon>
        <taxon>Chitinophagales</taxon>
        <taxon>Chitinophagaceae</taxon>
        <taxon>Pinibacter</taxon>
    </lineage>
</organism>